<dbReference type="InterPro" id="IPR000182">
    <property type="entry name" value="GNAT_dom"/>
</dbReference>
<dbReference type="OrthoDB" id="6290225at2"/>
<protein>
    <submittedName>
        <fullName evidence="4">UDP-2,4-diacetamido-2,4, 6-trideoxy-beta-L-altropyranose hydrolase</fullName>
        <ecNumber evidence="4">3.6.1.57</ecNumber>
    </submittedName>
</protein>
<dbReference type="Pfam" id="PF13302">
    <property type="entry name" value="Acetyltransf_3"/>
    <property type="match status" value="1"/>
</dbReference>
<name>A0A3R9NU17_9BACT</name>
<evidence type="ECO:0000259" key="3">
    <source>
        <dbReference type="PROSITE" id="PS51186"/>
    </source>
</evidence>
<dbReference type="PROSITE" id="PS51186">
    <property type="entry name" value="GNAT"/>
    <property type="match status" value="1"/>
</dbReference>
<dbReference type="Gene3D" id="3.40.630.30">
    <property type="match status" value="1"/>
</dbReference>
<evidence type="ECO:0000256" key="2">
    <source>
        <dbReference type="PIRSR" id="PIRSR620023-2"/>
    </source>
</evidence>
<dbReference type="CDD" id="cd04301">
    <property type="entry name" value="NAT_SF"/>
    <property type="match status" value="1"/>
</dbReference>
<organism evidence="4 5">
    <name type="scientific">Hymenobacter perfusus</name>
    <dbReference type="NCBI Taxonomy" id="1236770"/>
    <lineage>
        <taxon>Bacteria</taxon>
        <taxon>Pseudomonadati</taxon>
        <taxon>Bacteroidota</taxon>
        <taxon>Cytophagia</taxon>
        <taxon>Cytophagales</taxon>
        <taxon>Hymenobacteraceae</taxon>
        <taxon>Hymenobacter</taxon>
    </lineage>
</organism>
<evidence type="ECO:0000313" key="4">
    <source>
        <dbReference type="EMBL" id="RSK43528.1"/>
    </source>
</evidence>
<dbReference type="GO" id="GO:0016747">
    <property type="term" value="F:acyltransferase activity, transferring groups other than amino-acyl groups"/>
    <property type="evidence" value="ECO:0007669"/>
    <property type="project" value="InterPro"/>
</dbReference>
<proteinExistence type="predicted"/>
<dbReference type="AlphaFoldDB" id="A0A3R9NU17"/>
<feature type="binding site" evidence="2">
    <location>
        <position position="164"/>
    </location>
    <ligand>
        <name>substrate</name>
    </ligand>
</feature>
<comment type="caution">
    <text evidence="4">The sequence shown here is derived from an EMBL/GenBank/DDBJ whole genome shotgun (WGS) entry which is preliminary data.</text>
</comment>
<dbReference type="InterPro" id="IPR020023">
    <property type="entry name" value="PseG"/>
</dbReference>
<dbReference type="SUPFAM" id="SSF55729">
    <property type="entry name" value="Acyl-CoA N-acyltransferases (Nat)"/>
    <property type="match status" value="1"/>
</dbReference>
<evidence type="ECO:0000313" key="5">
    <source>
        <dbReference type="Proteomes" id="UP000270291"/>
    </source>
</evidence>
<keyword evidence="5" id="KW-1185">Reference proteome</keyword>
<dbReference type="Proteomes" id="UP000270291">
    <property type="component" value="Unassembled WGS sequence"/>
</dbReference>
<dbReference type="SUPFAM" id="SSF53756">
    <property type="entry name" value="UDP-Glycosyltransferase/glycogen phosphorylase"/>
    <property type="match status" value="1"/>
</dbReference>
<sequence length="502" mass="55993">MRTSSRKRSRGMTASRILFRTDGNSLIGLGHLTRCLALADMLASDFVCTFALREPSATVEAQVQQAGFTVLHVPLGLTLTDEPDWLRAQISTPDILVLDGYHFTPSYQQQLKQHRQAVVYLDDLVSHYMWADVVLNQAGGISASSYRHEPGTQLCLGPAYALLRRPFRESATLPRNAPDTNRVFLNMGGADPENHTLAALKQVLQWLPQHRFEVVTGSAYPHQATLQAATQDWPNVQLHHNLTAEQMAVMLQRCGIYICPPSGIAYECCAVGGLVLLHLIADNQQHLFTYLTENGLALPVSQLATLPTAELPATAHRLQQRQQAVFDGLAAERLRQVFRTLALSYALTARRATAADSKQYLLWANDPAVRSNAIRQETIAWEQHQRWFSRRLDDAETYLYYFEQQGQPVGQVRLEFTGSEALIDYSVAATARGQGLGLAVLLRAILELRRERPGPWTLVAQVKAGNLPSRRVFERVGFALQPAVQLHGSTFDVFRLPFLPPN</sequence>
<feature type="active site" description="Proton acceptor" evidence="1">
    <location>
        <position position="31"/>
    </location>
</feature>
<dbReference type="EC" id="3.6.1.57" evidence="4"/>
<reference evidence="4 5" key="1">
    <citation type="submission" date="2018-12" db="EMBL/GenBank/DDBJ databases">
        <authorList>
            <person name="Feng G."/>
            <person name="Zhu H."/>
        </authorList>
    </citation>
    <scope>NUCLEOTIDE SEQUENCE [LARGE SCALE GENOMIC DNA]</scope>
    <source>
        <strain evidence="4 5">LMG 26000</strain>
    </source>
</reference>
<gene>
    <name evidence="4" type="primary">pseG</name>
    <name evidence="4" type="ORF">EI293_11600</name>
</gene>
<dbReference type="Gene3D" id="3.40.50.2000">
    <property type="entry name" value="Glycogen Phosphorylase B"/>
    <property type="match status" value="1"/>
</dbReference>
<feature type="binding site" evidence="2">
    <location>
        <position position="267"/>
    </location>
    <ligand>
        <name>substrate</name>
    </ligand>
</feature>
<evidence type="ECO:0000256" key="1">
    <source>
        <dbReference type="PIRSR" id="PIRSR620023-1"/>
    </source>
</evidence>
<dbReference type="GO" id="GO:0016787">
    <property type="term" value="F:hydrolase activity"/>
    <property type="evidence" value="ECO:0007669"/>
    <property type="project" value="UniProtKB-KW"/>
</dbReference>
<dbReference type="EMBL" id="RWIU01000003">
    <property type="protein sequence ID" value="RSK43528.1"/>
    <property type="molecule type" value="Genomic_DNA"/>
</dbReference>
<dbReference type="NCBIfam" id="TIGR03590">
    <property type="entry name" value="PseG"/>
    <property type="match status" value="1"/>
</dbReference>
<accession>A0A3R9NU17</accession>
<dbReference type="Gene3D" id="3.40.50.11190">
    <property type="match status" value="1"/>
</dbReference>
<dbReference type="InterPro" id="IPR016181">
    <property type="entry name" value="Acyl_CoA_acyltransferase"/>
</dbReference>
<feature type="domain" description="N-acetyltransferase" evidence="3">
    <location>
        <begin position="347"/>
        <end position="500"/>
    </location>
</feature>
<keyword evidence="4" id="KW-0378">Hydrolase</keyword>